<evidence type="ECO:0008006" key="3">
    <source>
        <dbReference type="Google" id="ProtNLM"/>
    </source>
</evidence>
<proteinExistence type="predicted"/>
<dbReference type="SMART" id="SM00028">
    <property type="entry name" value="TPR"/>
    <property type="match status" value="3"/>
</dbReference>
<evidence type="ECO:0000313" key="1">
    <source>
        <dbReference type="EMBL" id="MFC4293058.1"/>
    </source>
</evidence>
<keyword evidence="2" id="KW-1185">Reference proteome</keyword>
<organism evidence="1 2">
    <name type="scientific">Sphingorhabdus arenilitoris</name>
    <dbReference type="NCBI Taxonomy" id="1490041"/>
    <lineage>
        <taxon>Bacteria</taxon>
        <taxon>Pseudomonadati</taxon>
        <taxon>Pseudomonadota</taxon>
        <taxon>Alphaproteobacteria</taxon>
        <taxon>Sphingomonadales</taxon>
        <taxon>Sphingomonadaceae</taxon>
        <taxon>Sphingorhabdus</taxon>
    </lineage>
</organism>
<comment type="caution">
    <text evidence="1">The sequence shown here is derived from an EMBL/GenBank/DDBJ whole genome shotgun (WGS) entry which is preliminary data.</text>
</comment>
<sequence length="266" mass="27532">MFLTALLLLQSAALPSFQEVQLRDCIKLARSDPNSAIVNADIMTRAGGGYLADICQAEAHASARDYPKAADIFAKAAALAASAKDDRAANLWAQAGNAAIAAGQNANAITYLTKALDGAGQPPQKRAEILIDRARAQVASDGADGNDVAEDDVAAANADLAEVRRITPDNGLAWLLSATLARRSGDLANAQNYIKTAADLSPSDAAVALEAGNIAAAAGAYRIAREQWQQVIKIAPDSPQAQAAKILLSELDAIEANAADTGSETR</sequence>
<gene>
    <name evidence="1" type="ORF">ACFOWX_11595</name>
</gene>
<reference evidence="2" key="1">
    <citation type="journal article" date="2019" name="Int. J. Syst. Evol. Microbiol.">
        <title>The Global Catalogue of Microorganisms (GCM) 10K type strain sequencing project: providing services to taxonomists for standard genome sequencing and annotation.</title>
        <authorList>
            <consortium name="The Broad Institute Genomics Platform"/>
            <consortium name="The Broad Institute Genome Sequencing Center for Infectious Disease"/>
            <person name="Wu L."/>
            <person name="Ma J."/>
        </authorList>
    </citation>
    <scope>NUCLEOTIDE SEQUENCE [LARGE SCALE GENOMIC DNA]</scope>
    <source>
        <strain evidence="2">CECT 8531</strain>
    </source>
</reference>
<dbReference type="SUPFAM" id="SSF48452">
    <property type="entry name" value="TPR-like"/>
    <property type="match status" value="1"/>
</dbReference>
<name>A0ABV8RI34_9SPHN</name>
<dbReference type="InterPro" id="IPR011990">
    <property type="entry name" value="TPR-like_helical_dom_sf"/>
</dbReference>
<dbReference type="EMBL" id="JBHSDH010000013">
    <property type="protein sequence ID" value="MFC4293058.1"/>
    <property type="molecule type" value="Genomic_DNA"/>
</dbReference>
<evidence type="ECO:0000313" key="2">
    <source>
        <dbReference type="Proteomes" id="UP001595887"/>
    </source>
</evidence>
<accession>A0ABV8RI34</accession>
<dbReference type="InterPro" id="IPR019734">
    <property type="entry name" value="TPR_rpt"/>
</dbReference>
<protein>
    <recommendedName>
        <fullName evidence="3">Tetratricopeptide repeat protein</fullName>
    </recommendedName>
</protein>
<dbReference type="Proteomes" id="UP001595887">
    <property type="component" value="Unassembled WGS sequence"/>
</dbReference>
<dbReference type="Gene3D" id="1.25.40.10">
    <property type="entry name" value="Tetratricopeptide repeat domain"/>
    <property type="match status" value="2"/>
</dbReference>